<dbReference type="CDD" id="cd00067">
    <property type="entry name" value="GAL4"/>
    <property type="match status" value="1"/>
</dbReference>
<evidence type="ECO:0000256" key="5">
    <source>
        <dbReference type="ARBA" id="ARBA00023125"/>
    </source>
</evidence>
<dbReference type="InterPro" id="IPR007219">
    <property type="entry name" value="XnlR_reg_dom"/>
</dbReference>
<evidence type="ECO:0000256" key="6">
    <source>
        <dbReference type="ARBA" id="ARBA00023163"/>
    </source>
</evidence>
<feature type="region of interest" description="Disordered" evidence="8">
    <location>
        <begin position="1"/>
        <end position="22"/>
    </location>
</feature>
<feature type="compositionally biased region" description="Basic and acidic residues" evidence="8">
    <location>
        <begin position="8"/>
        <end position="22"/>
    </location>
</feature>
<feature type="region of interest" description="Disordered" evidence="8">
    <location>
        <begin position="101"/>
        <end position="153"/>
    </location>
</feature>
<dbReference type="PANTHER" id="PTHR31313:SF85">
    <property type="entry name" value="ZN(II)2CYS6 TRANSCRIPTION FACTOR (EUROFUNG)"/>
    <property type="match status" value="1"/>
</dbReference>
<feature type="region of interest" description="Disordered" evidence="8">
    <location>
        <begin position="725"/>
        <end position="774"/>
    </location>
</feature>
<organism evidence="10 11">
    <name type="scientific">Wallemia hederae</name>
    <dbReference type="NCBI Taxonomy" id="1540922"/>
    <lineage>
        <taxon>Eukaryota</taxon>
        <taxon>Fungi</taxon>
        <taxon>Dikarya</taxon>
        <taxon>Basidiomycota</taxon>
        <taxon>Wallemiomycotina</taxon>
        <taxon>Wallemiomycetes</taxon>
        <taxon>Wallemiales</taxon>
        <taxon>Wallemiaceae</taxon>
        <taxon>Wallemia</taxon>
    </lineage>
</organism>
<dbReference type="SMART" id="SM00066">
    <property type="entry name" value="GAL4"/>
    <property type="match status" value="1"/>
</dbReference>
<keyword evidence="5" id="KW-0238">DNA-binding</keyword>
<name>A0A4T0FM21_9BASI</name>
<evidence type="ECO:0000256" key="2">
    <source>
        <dbReference type="ARBA" id="ARBA00022723"/>
    </source>
</evidence>
<gene>
    <name evidence="10" type="ORF">E3P99_01961</name>
</gene>
<dbReference type="AlphaFoldDB" id="A0A4T0FM21"/>
<keyword evidence="11" id="KW-1185">Reference proteome</keyword>
<keyword evidence="4" id="KW-0805">Transcription regulation</keyword>
<dbReference type="SMART" id="SM00906">
    <property type="entry name" value="Fungal_trans"/>
    <property type="match status" value="1"/>
</dbReference>
<dbReference type="CDD" id="cd12148">
    <property type="entry name" value="fungal_TF_MHR"/>
    <property type="match status" value="1"/>
</dbReference>
<dbReference type="PANTHER" id="PTHR31313">
    <property type="entry name" value="TY1 ENHANCER ACTIVATOR"/>
    <property type="match status" value="1"/>
</dbReference>
<evidence type="ECO:0000256" key="4">
    <source>
        <dbReference type="ARBA" id="ARBA00023015"/>
    </source>
</evidence>
<reference evidence="10 11" key="1">
    <citation type="submission" date="2019-03" db="EMBL/GenBank/DDBJ databases">
        <title>Sequencing 23 genomes of Wallemia ichthyophaga.</title>
        <authorList>
            <person name="Gostincar C."/>
        </authorList>
    </citation>
    <scope>NUCLEOTIDE SEQUENCE [LARGE SCALE GENOMIC DNA]</scope>
    <source>
        <strain evidence="10 11">EXF-5753</strain>
    </source>
</reference>
<dbReference type="GO" id="GO:0003677">
    <property type="term" value="F:DNA binding"/>
    <property type="evidence" value="ECO:0007669"/>
    <property type="project" value="UniProtKB-KW"/>
</dbReference>
<feature type="compositionally biased region" description="Low complexity" evidence="8">
    <location>
        <begin position="611"/>
        <end position="626"/>
    </location>
</feature>
<dbReference type="InterPro" id="IPR036864">
    <property type="entry name" value="Zn2-C6_fun-type_DNA-bd_sf"/>
</dbReference>
<dbReference type="InterPro" id="IPR051615">
    <property type="entry name" value="Transcr_Regulatory_Elem"/>
</dbReference>
<keyword evidence="3" id="KW-0862">Zinc</keyword>
<dbReference type="GO" id="GO:0005634">
    <property type="term" value="C:nucleus"/>
    <property type="evidence" value="ECO:0007669"/>
    <property type="project" value="UniProtKB-SubCell"/>
</dbReference>
<accession>A0A4T0FM21</accession>
<feature type="region of interest" description="Disordered" evidence="8">
    <location>
        <begin position="611"/>
        <end position="687"/>
    </location>
</feature>
<evidence type="ECO:0000256" key="1">
    <source>
        <dbReference type="ARBA" id="ARBA00004123"/>
    </source>
</evidence>
<dbReference type="EMBL" id="SPNW01000025">
    <property type="protein sequence ID" value="TIA89657.1"/>
    <property type="molecule type" value="Genomic_DNA"/>
</dbReference>
<keyword evidence="2" id="KW-0479">Metal-binding</keyword>
<dbReference type="Gene3D" id="4.10.240.10">
    <property type="entry name" value="Zn(2)-C6 fungal-type DNA-binding domain"/>
    <property type="match status" value="1"/>
</dbReference>
<evidence type="ECO:0000313" key="10">
    <source>
        <dbReference type="EMBL" id="TIA89657.1"/>
    </source>
</evidence>
<evidence type="ECO:0000313" key="11">
    <source>
        <dbReference type="Proteomes" id="UP000310189"/>
    </source>
</evidence>
<feature type="compositionally biased region" description="Low complexity" evidence="8">
    <location>
        <begin position="101"/>
        <end position="112"/>
    </location>
</feature>
<dbReference type="SUPFAM" id="SSF57701">
    <property type="entry name" value="Zn2/Cys6 DNA-binding domain"/>
    <property type="match status" value="1"/>
</dbReference>
<dbReference type="GO" id="GO:0006351">
    <property type="term" value="P:DNA-templated transcription"/>
    <property type="evidence" value="ECO:0007669"/>
    <property type="project" value="InterPro"/>
</dbReference>
<keyword evidence="6" id="KW-0804">Transcription</keyword>
<dbReference type="Pfam" id="PF04082">
    <property type="entry name" value="Fungal_trans"/>
    <property type="match status" value="1"/>
</dbReference>
<comment type="subcellular location">
    <subcellularLocation>
        <location evidence="1">Nucleus</location>
    </subcellularLocation>
</comment>
<evidence type="ECO:0000256" key="8">
    <source>
        <dbReference type="SAM" id="MobiDB-lite"/>
    </source>
</evidence>
<evidence type="ECO:0000256" key="3">
    <source>
        <dbReference type="ARBA" id="ARBA00022833"/>
    </source>
</evidence>
<feature type="compositionally biased region" description="Low complexity" evidence="8">
    <location>
        <begin position="657"/>
        <end position="678"/>
    </location>
</feature>
<dbReference type="InterPro" id="IPR001138">
    <property type="entry name" value="Zn2Cys6_DnaBD"/>
</dbReference>
<dbReference type="Proteomes" id="UP000310189">
    <property type="component" value="Unassembled WGS sequence"/>
</dbReference>
<dbReference type="Pfam" id="PF00172">
    <property type="entry name" value="Zn_clus"/>
    <property type="match status" value="1"/>
</dbReference>
<feature type="compositionally biased region" description="Low complexity" evidence="8">
    <location>
        <begin position="725"/>
        <end position="760"/>
    </location>
</feature>
<dbReference type="GO" id="GO:0008270">
    <property type="term" value="F:zinc ion binding"/>
    <property type="evidence" value="ECO:0007669"/>
    <property type="project" value="InterPro"/>
</dbReference>
<sequence length="804" mass="88767">MSYANAAHDTDNHTQQKRRYGDSCEQCRRRKRKCDAHEAPCAQCLKSGYECVFPATAAPARLARTINELDYHKDFISKLAAANDDERAELLGDWSRKHLSNNAAASTSANNGNGNGNGNGRRKRRKTDDRGRPENGITVKSEPSEPSSPTKFKHNAASHLHYNANESLPLTNVPPDRTEMLVSSVLGSQALSPTSQNLVHEQYTPSQRQSQLLLTTYFCWQCPQHLTITKSLFLRDMKNGGGPWYSPFLLNALYAHASRHLSTIEAGGDYAFKARVYLAGELDKPSSIPTIQGLLILGGRDCALGRISQGFILAGIAFRMISDLGIDREDESALSSFSHEERTVHRRVVWSAYTWDKLISLVLGRAPTFPKPPCPLPQYHDDTDNEDSWAPIFLEDDGPPQAANYPHALAHESLTFENSCKLWMIIEDILTTVYVTRAPFEECNQFVSNTHKQLQTYMWTLPGSISLDVRALPAICPPVHILTLNLLTRTTWILLYRPYTLASPTPPFSNTPFPDSIDICRRNAAEINALFGLHERSFGLCNMTYLMTYCAYVSATIDLAELLSNDPVRSHDAKERLVLTFHVLAKGAEYTPGLQRSIALLRQRYLQKTQQQAEAQEAASSGQAGSVHRPRATDTGIHHTPPASHTALPGPIIKADPVVSSASASMVPPTASTTTSTTGTANLPTPADDELDLDGWFSAMTNSSLGDMYLDGTDLGLQNFFAASTTSASGSTPQPHTQQQQQQPQLQPQSHQQQQQQHPQHNQHHNPALLPSTPYADFFDMSLATFDSLHGSLAAFPSSTQEQQ</sequence>
<dbReference type="PROSITE" id="PS00463">
    <property type="entry name" value="ZN2_CY6_FUNGAL_1"/>
    <property type="match status" value="1"/>
</dbReference>
<protein>
    <recommendedName>
        <fullName evidence="9">Zn(2)-C6 fungal-type domain-containing protein</fullName>
    </recommendedName>
</protein>
<keyword evidence="7" id="KW-0539">Nucleus</keyword>
<evidence type="ECO:0000256" key="7">
    <source>
        <dbReference type="ARBA" id="ARBA00023242"/>
    </source>
</evidence>
<dbReference type="OrthoDB" id="2123952at2759"/>
<comment type="caution">
    <text evidence="10">The sequence shown here is derived from an EMBL/GenBank/DDBJ whole genome shotgun (WGS) entry which is preliminary data.</text>
</comment>
<dbReference type="PROSITE" id="PS50048">
    <property type="entry name" value="ZN2_CY6_FUNGAL_2"/>
    <property type="match status" value="1"/>
</dbReference>
<proteinExistence type="predicted"/>
<feature type="domain" description="Zn(2)-C6 fungal-type" evidence="9">
    <location>
        <begin position="23"/>
        <end position="53"/>
    </location>
</feature>
<evidence type="ECO:0000259" key="9">
    <source>
        <dbReference type="PROSITE" id="PS50048"/>
    </source>
</evidence>
<dbReference type="GO" id="GO:0000981">
    <property type="term" value="F:DNA-binding transcription factor activity, RNA polymerase II-specific"/>
    <property type="evidence" value="ECO:0007669"/>
    <property type="project" value="InterPro"/>
</dbReference>